<dbReference type="Pfam" id="PF07679">
    <property type="entry name" value="I-set"/>
    <property type="match status" value="1"/>
</dbReference>
<evidence type="ECO:0000256" key="4">
    <source>
        <dbReference type="SAM" id="SignalP"/>
    </source>
</evidence>
<evidence type="ECO:0000256" key="2">
    <source>
        <dbReference type="SAM" id="MobiDB-lite"/>
    </source>
</evidence>
<keyword evidence="3" id="KW-0812">Transmembrane</keyword>
<evidence type="ECO:0000256" key="3">
    <source>
        <dbReference type="SAM" id="Phobius"/>
    </source>
</evidence>
<dbReference type="PANTHER" id="PTHR45889:SF8">
    <property type="entry name" value="IG-LIKE DOMAIN-CONTAINING PROTEIN"/>
    <property type="match status" value="1"/>
</dbReference>
<feature type="compositionally biased region" description="Acidic residues" evidence="2">
    <location>
        <begin position="620"/>
        <end position="635"/>
    </location>
</feature>
<dbReference type="SUPFAM" id="SSF48726">
    <property type="entry name" value="Immunoglobulin"/>
    <property type="match status" value="3"/>
</dbReference>
<evidence type="ECO:0000313" key="7">
    <source>
        <dbReference type="Proteomes" id="UP000887568"/>
    </source>
</evidence>
<name>A0A914A5J1_PATMI</name>
<keyword evidence="3" id="KW-1133">Transmembrane helix</keyword>
<dbReference type="OrthoDB" id="6335524at2759"/>
<reference evidence="6" key="1">
    <citation type="submission" date="2022-11" db="UniProtKB">
        <authorList>
            <consortium name="EnsemblMetazoa"/>
        </authorList>
    </citation>
    <scope>IDENTIFICATION</scope>
</reference>
<feature type="domain" description="Ig-like" evidence="5">
    <location>
        <begin position="21"/>
        <end position="118"/>
    </location>
</feature>
<evidence type="ECO:0000313" key="6">
    <source>
        <dbReference type="EnsemblMetazoa" id="XP_038058784.1"/>
    </source>
</evidence>
<keyword evidence="4" id="KW-0732">Signal</keyword>
<feature type="compositionally biased region" description="Basic and acidic residues" evidence="2">
    <location>
        <begin position="546"/>
        <end position="576"/>
    </location>
</feature>
<feature type="compositionally biased region" description="Basic and acidic residues" evidence="2">
    <location>
        <begin position="473"/>
        <end position="484"/>
    </location>
</feature>
<feature type="transmembrane region" description="Helical" evidence="3">
    <location>
        <begin position="391"/>
        <end position="415"/>
    </location>
</feature>
<feature type="compositionally biased region" description="Low complexity" evidence="2">
    <location>
        <begin position="360"/>
        <end position="375"/>
    </location>
</feature>
<dbReference type="AlphaFoldDB" id="A0A914A5J1"/>
<dbReference type="InterPro" id="IPR007110">
    <property type="entry name" value="Ig-like_dom"/>
</dbReference>
<feature type="chain" id="PRO_5036965860" description="Ig-like domain-containing protein" evidence="4">
    <location>
        <begin position="25"/>
        <end position="683"/>
    </location>
</feature>
<proteinExistence type="predicted"/>
<evidence type="ECO:0000259" key="5">
    <source>
        <dbReference type="PROSITE" id="PS50835"/>
    </source>
</evidence>
<dbReference type="InterPro" id="IPR036179">
    <property type="entry name" value="Ig-like_dom_sf"/>
</dbReference>
<protein>
    <recommendedName>
        <fullName evidence="5">Ig-like domain-containing protein</fullName>
    </recommendedName>
</protein>
<dbReference type="PROSITE" id="PS50835">
    <property type="entry name" value="IG_LIKE"/>
    <property type="match status" value="2"/>
</dbReference>
<feature type="domain" description="Ig-like" evidence="5">
    <location>
        <begin position="231"/>
        <end position="325"/>
    </location>
</feature>
<feature type="compositionally biased region" description="Basic and acidic residues" evidence="2">
    <location>
        <begin position="584"/>
        <end position="605"/>
    </location>
</feature>
<sequence>MASAILSLQLLVVILCATVCPSQSQTLSVVVTYEGEGRQVQSTEGTDIDLLCQVENLNGRFVAWFQGTTNRITQNEKYQLTANETTGMYTLKILNVTRVTDSATYFCLVLDSDDAPFQSYVERGSISVQVFYFPDAGNPKCYGQSVIQEGVTQGFNCQSQTGEPPVVAEWRRDMGVIETGSISTGAYEPANGTTYSDYTIVPTKADIGVTLTCKITSSDFPGMTSLCTIGPLVVQFRPSDVAITDTTYSQDNTTYDALSCNATAYPPDISYSWNFNTPLDSSQQLITDDNQTLVILNVTSCETTIIATCIAVNDIGSGSVNFTLCEPPPLPTTEVTTLPDTTTEIAELPSTGASVITASPLPLETEPPTTEPPTTKANKTITDPPIGLTPALYAIIGCGAFIILALFIGVCCFVVQKGSQTDDEDQDETVEKTFQPKNVRSLSIAYIEEDDAEPFEIGMTNLTFVEEADEKEQDGLEKSPEENKYVNAPLHVPTDDATPEDIQTESPTVDTSSYDKGNETALENEEGKPNSVSDKPEEAEGDGIDDDRHDDDLQDNNRHDDGDDGTTDNKDKDGYEKMAFPSIDDNRHDDGDDSTTDNKDKDGFEKMASPSIDDNRHDDGDDGTTDNKDDDDNEEMVSASVEEGTEDNRKSLVQEALLAVQVGSSKTDSLARAGHKVPQEVEI</sequence>
<feature type="region of interest" description="Disordered" evidence="2">
    <location>
        <begin position="664"/>
        <end position="683"/>
    </location>
</feature>
<dbReference type="GeneID" id="119730070"/>
<feature type="region of interest" description="Disordered" evidence="2">
    <location>
        <begin position="359"/>
        <end position="381"/>
    </location>
</feature>
<feature type="signal peptide" evidence="4">
    <location>
        <begin position="1"/>
        <end position="24"/>
    </location>
</feature>
<dbReference type="Proteomes" id="UP000887568">
    <property type="component" value="Unplaced"/>
</dbReference>
<dbReference type="PANTHER" id="PTHR45889">
    <property type="entry name" value="IG-LIKE DOMAIN-CONTAINING PROTEIN"/>
    <property type="match status" value="1"/>
</dbReference>
<accession>A0A914A5J1</accession>
<keyword evidence="3" id="KW-0472">Membrane</keyword>
<keyword evidence="1" id="KW-1015">Disulfide bond</keyword>
<feature type="compositionally biased region" description="Polar residues" evidence="2">
    <location>
        <begin position="504"/>
        <end position="515"/>
    </location>
</feature>
<dbReference type="Pfam" id="PF08205">
    <property type="entry name" value="C2-set_2"/>
    <property type="match status" value="1"/>
</dbReference>
<dbReference type="Gene3D" id="2.60.40.10">
    <property type="entry name" value="Immunoglobulins"/>
    <property type="match status" value="3"/>
</dbReference>
<dbReference type="InterPro" id="IPR013162">
    <property type="entry name" value="CD80_C2-set"/>
</dbReference>
<feature type="region of interest" description="Disordered" evidence="2">
    <location>
        <begin position="469"/>
        <end position="649"/>
    </location>
</feature>
<dbReference type="RefSeq" id="XP_038058784.1">
    <property type="nucleotide sequence ID" value="XM_038202856.1"/>
</dbReference>
<dbReference type="InterPro" id="IPR013783">
    <property type="entry name" value="Ig-like_fold"/>
</dbReference>
<dbReference type="EnsemblMetazoa" id="XM_038202856.1">
    <property type="protein sequence ID" value="XP_038058784.1"/>
    <property type="gene ID" value="LOC119730070"/>
</dbReference>
<evidence type="ECO:0000256" key="1">
    <source>
        <dbReference type="ARBA" id="ARBA00023157"/>
    </source>
</evidence>
<keyword evidence="7" id="KW-1185">Reference proteome</keyword>
<dbReference type="InterPro" id="IPR013098">
    <property type="entry name" value="Ig_I-set"/>
</dbReference>
<dbReference type="OMA" id="AYEPANG"/>
<organism evidence="6 7">
    <name type="scientific">Patiria miniata</name>
    <name type="common">Bat star</name>
    <name type="synonym">Asterina miniata</name>
    <dbReference type="NCBI Taxonomy" id="46514"/>
    <lineage>
        <taxon>Eukaryota</taxon>
        <taxon>Metazoa</taxon>
        <taxon>Echinodermata</taxon>
        <taxon>Eleutherozoa</taxon>
        <taxon>Asterozoa</taxon>
        <taxon>Asteroidea</taxon>
        <taxon>Valvatacea</taxon>
        <taxon>Valvatida</taxon>
        <taxon>Asterinidae</taxon>
        <taxon>Patiria</taxon>
    </lineage>
</organism>